<proteinExistence type="predicted"/>
<protein>
    <submittedName>
        <fullName evidence="1">Uncharacterized protein</fullName>
    </submittedName>
</protein>
<dbReference type="RefSeq" id="WP_164462764.1">
    <property type="nucleotide sequence ID" value="NZ_CABVQF010000001.1"/>
</dbReference>
<dbReference type="AlphaFoldDB" id="A0A6J5J4B0"/>
<gene>
    <name evidence="1" type="ORF">BLA3211_03947</name>
</gene>
<evidence type="ECO:0000313" key="1">
    <source>
        <dbReference type="EMBL" id="CAB3966472.1"/>
    </source>
</evidence>
<name>A0A6J5J4B0_9BURK</name>
<organism evidence="1 2">
    <name type="scientific">Burkholderia aenigmatica</name>
    <dbReference type="NCBI Taxonomy" id="2015348"/>
    <lineage>
        <taxon>Bacteria</taxon>
        <taxon>Pseudomonadati</taxon>
        <taxon>Pseudomonadota</taxon>
        <taxon>Betaproteobacteria</taxon>
        <taxon>Burkholderiales</taxon>
        <taxon>Burkholderiaceae</taxon>
        <taxon>Burkholderia</taxon>
        <taxon>Burkholderia cepacia complex</taxon>
    </lineage>
</organism>
<accession>A0A6J5J4B0</accession>
<reference evidence="1 2" key="1">
    <citation type="submission" date="2020-04" db="EMBL/GenBank/DDBJ databases">
        <authorList>
            <person name="Depoorter E."/>
        </authorList>
    </citation>
    <scope>NUCLEOTIDE SEQUENCE [LARGE SCALE GENOMIC DNA]</scope>
    <source>
        <strain evidence="1 2">BCC0217</strain>
    </source>
</reference>
<dbReference type="EMBL" id="CABWIL020000014">
    <property type="protein sequence ID" value="CAB3966472.1"/>
    <property type="molecule type" value="Genomic_DNA"/>
</dbReference>
<evidence type="ECO:0000313" key="2">
    <source>
        <dbReference type="Proteomes" id="UP000494301"/>
    </source>
</evidence>
<dbReference type="Proteomes" id="UP000494301">
    <property type="component" value="Unassembled WGS sequence"/>
</dbReference>
<sequence>MFADCKIYLIKLLIACFAISIATSAIADEKSRAIECGSGDECTTIVPNSISEAKILCPNSPVQISWSKKSNWALISCSCNCTEQNNKNWFVNKNGTVIGLEAGRYFSRSLFSSNLSPTIPDIMAPHPMCKPADRKMVDRSSFLLLDKTPSQNSDPYCYDTIYAIDENGIIVLTENGVPLKKYNPDYFYNVSTTEKIKLMSISNKIFATWSSPTDIIEFKNLDVVVDRAYLYDQPSSQGVRRAYLIKGDEISTNGYVKNGYIKIKYTPKNGATIEKWIKCEDINYCGKDH</sequence>